<evidence type="ECO:0000313" key="2">
    <source>
        <dbReference type="Proteomes" id="UP001623348"/>
    </source>
</evidence>
<organism evidence="1 2">
    <name type="scientific">Grus japonensis</name>
    <name type="common">Japanese crane</name>
    <name type="synonym">Red-crowned crane</name>
    <dbReference type="NCBI Taxonomy" id="30415"/>
    <lineage>
        <taxon>Eukaryota</taxon>
        <taxon>Metazoa</taxon>
        <taxon>Chordata</taxon>
        <taxon>Craniata</taxon>
        <taxon>Vertebrata</taxon>
        <taxon>Euteleostomi</taxon>
        <taxon>Archelosauria</taxon>
        <taxon>Archosauria</taxon>
        <taxon>Dinosauria</taxon>
        <taxon>Saurischia</taxon>
        <taxon>Theropoda</taxon>
        <taxon>Coelurosauria</taxon>
        <taxon>Aves</taxon>
        <taxon>Neognathae</taxon>
        <taxon>Neoaves</taxon>
        <taxon>Gruiformes</taxon>
        <taxon>Gruidae</taxon>
        <taxon>Grus</taxon>
    </lineage>
</organism>
<name>A0ABC9YAV6_GRUJA</name>
<comment type="caution">
    <text evidence="1">The sequence shown here is derived from an EMBL/GenBank/DDBJ whole genome shotgun (WGS) entry which is preliminary data.</text>
</comment>
<dbReference type="PRINTS" id="PR01345">
    <property type="entry name" value="CERVTRCPTASE"/>
</dbReference>
<sequence>MKFNKAKCKVLHVGRRNPKHNYRLGREWIESSPEEKDLGMLIDEKLTMSRQCALAAQKANHILGCIKRTVTSSKSREVIVPLYSALVRPHLEYCVQVWGPQHKKDMELLEGLQRRAMKMIRELGEPLL</sequence>
<proteinExistence type="predicted"/>
<dbReference type="EMBL" id="BAAFJT010000077">
    <property type="protein sequence ID" value="GAB0206415.1"/>
    <property type="molecule type" value="Genomic_DNA"/>
</dbReference>
<accession>A0ABC9YAV6</accession>
<dbReference type="Proteomes" id="UP001623348">
    <property type="component" value="Unassembled WGS sequence"/>
</dbReference>
<dbReference type="PANTHER" id="PTHR33332">
    <property type="entry name" value="REVERSE TRANSCRIPTASE DOMAIN-CONTAINING PROTEIN"/>
    <property type="match status" value="1"/>
</dbReference>
<protein>
    <submittedName>
        <fullName evidence="1">Uncharacterized protein</fullName>
    </submittedName>
</protein>
<dbReference type="AlphaFoldDB" id="A0ABC9YAV6"/>
<reference evidence="1 2" key="1">
    <citation type="submission" date="2024-06" db="EMBL/GenBank/DDBJ databases">
        <title>The draft genome of Grus japonensis, version 3.</title>
        <authorList>
            <person name="Nabeshima K."/>
            <person name="Suzuki S."/>
            <person name="Onuma M."/>
        </authorList>
    </citation>
    <scope>NUCLEOTIDE SEQUENCE [LARGE SCALE GENOMIC DNA]</scope>
    <source>
        <strain evidence="1 2">451A</strain>
    </source>
</reference>
<keyword evidence="2" id="KW-1185">Reference proteome</keyword>
<evidence type="ECO:0000313" key="1">
    <source>
        <dbReference type="EMBL" id="GAB0206415.1"/>
    </source>
</evidence>
<gene>
    <name evidence="1" type="ORF">GRJ2_003107100</name>
</gene>